<sequence>MWENPLLQLGRVSVILLGLIVVHTHHQKGSRVNLTKPYIVSLLIQELSPLLPYPTPPFPLPIRYALPVSPIYRYIPPLLSTILTQSPSRLQTFIGQALSKCSINCLNQLQQLVWSLLFQGFIPMAEKQPHLNGAFYGPAIPPSEHSHRPGRRSRSGCCCCLTLFLKIIISIIVIIGIAIFIFWLVVLPRRVKFHLSDIRLKEFNYTNTNSMYPYDLTRNTSNSMQRYDLAVNITIRNPNRRIKIYYDAIEARAVYNNKIVGSKFMPKFLQGHRSTNVLNAHYKGNRTTIMSPPDVEFYDKEKANGVYSFDLDLYMRVRLRFGDIVTGSFKPVVKCDFKVNSGDGRLVGGDETVKCKIASLI</sequence>
<dbReference type="InParanoid" id="A0A7J7CTJ6"/>
<keyword evidence="8" id="KW-1185">Reference proteome</keyword>
<dbReference type="AlphaFoldDB" id="A0A7J7CTJ6"/>
<gene>
    <name evidence="7" type="ORF">HS088_TW13G00293</name>
</gene>
<dbReference type="GO" id="GO:0005886">
    <property type="term" value="C:plasma membrane"/>
    <property type="evidence" value="ECO:0007669"/>
    <property type="project" value="TreeGrafter"/>
</dbReference>
<keyword evidence="4 5" id="KW-0472">Membrane</keyword>
<dbReference type="PANTHER" id="PTHR31234">
    <property type="entry name" value="LATE EMBRYOGENESIS ABUNDANT (LEA) HYDROXYPROLINE-RICH GLYCOPROTEIN FAMILY"/>
    <property type="match status" value="1"/>
</dbReference>
<evidence type="ECO:0000313" key="7">
    <source>
        <dbReference type="EMBL" id="KAF5737413.1"/>
    </source>
</evidence>
<evidence type="ECO:0000256" key="1">
    <source>
        <dbReference type="ARBA" id="ARBA00004167"/>
    </source>
</evidence>
<reference evidence="7 8" key="1">
    <citation type="journal article" date="2020" name="Nat. Commun.">
        <title>Genome of Tripterygium wilfordii and identification of cytochrome P450 involved in triptolide biosynthesis.</title>
        <authorList>
            <person name="Tu L."/>
            <person name="Su P."/>
            <person name="Zhang Z."/>
            <person name="Gao L."/>
            <person name="Wang J."/>
            <person name="Hu T."/>
            <person name="Zhou J."/>
            <person name="Zhang Y."/>
            <person name="Zhao Y."/>
            <person name="Liu Y."/>
            <person name="Song Y."/>
            <person name="Tong Y."/>
            <person name="Lu Y."/>
            <person name="Yang J."/>
            <person name="Xu C."/>
            <person name="Jia M."/>
            <person name="Peters R.J."/>
            <person name="Huang L."/>
            <person name="Gao W."/>
        </authorList>
    </citation>
    <scope>NUCLEOTIDE SEQUENCE [LARGE SCALE GENOMIC DNA]</scope>
    <source>
        <strain evidence="8">cv. XIE 37</strain>
        <tissue evidence="7">Leaf</tissue>
    </source>
</reference>
<dbReference type="PANTHER" id="PTHR31234:SF2">
    <property type="entry name" value="OS05G0199100 PROTEIN"/>
    <property type="match status" value="1"/>
</dbReference>
<evidence type="ECO:0000256" key="4">
    <source>
        <dbReference type="ARBA" id="ARBA00023136"/>
    </source>
</evidence>
<evidence type="ECO:0000256" key="3">
    <source>
        <dbReference type="ARBA" id="ARBA00022989"/>
    </source>
</evidence>
<evidence type="ECO:0000313" key="8">
    <source>
        <dbReference type="Proteomes" id="UP000593562"/>
    </source>
</evidence>
<keyword evidence="3 5" id="KW-1133">Transmembrane helix</keyword>
<evidence type="ECO:0000256" key="5">
    <source>
        <dbReference type="SAM" id="Phobius"/>
    </source>
</evidence>
<feature type="transmembrane region" description="Helical" evidence="5">
    <location>
        <begin position="163"/>
        <end position="186"/>
    </location>
</feature>
<evidence type="ECO:0000259" key="6">
    <source>
        <dbReference type="Pfam" id="PF03168"/>
    </source>
</evidence>
<feature type="domain" description="Late embryogenesis abundant protein LEA-2 subgroup" evidence="6">
    <location>
        <begin position="233"/>
        <end position="330"/>
    </location>
</feature>
<name>A0A7J7CTJ6_TRIWF</name>
<dbReference type="Pfam" id="PF03168">
    <property type="entry name" value="LEA_2"/>
    <property type="match status" value="1"/>
</dbReference>
<dbReference type="InterPro" id="IPR044839">
    <property type="entry name" value="NDR1-like"/>
</dbReference>
<comment type="subcellular location">
    <subcellularLocation>
        <location evidence="1">Membrane</location>
        <topology evidence="1">Single-pass membrane protein</topology>
    </subcellularLocation>
</comment>
<keyword evidence="2 5" id="KW-0812">Transmembrane</keyword>
<evidence type="ECO:0000256" key="2">
    <source>
        <dbReference type="ARBA" id="ARBA00022692"/>
    </source>
</evidence>
<dbReference type="Proteomes" id="UP000593562">
    <property type="component" value="Unassembled WGS sequence"/>
</dbReference>
<accession>A0A7J7CTJ6</accession>
<proteinExistence type="predicted"/>
<protein>
    <submittedName>
        <fullName evidence="7">Protein YLS9-like</fullName>
    </submittedName>
</protein>
<organism evidence="7 8">
    <name type="scientific">Tripterygium wilfordii</name>
    <name type="common">Thunder God vine</name>
    <dbReference type="NCBI Taxonomy" id="458696"/>
    <lineage>
        <taxon>Eukaryota</taxon>
        <taxon>Viridiplantae</taxon>
        <taxon>Streptophyta</taxon>
        <taxon>Embryophyta</taxon>
        <taxon>Tracheophyta</taxon>
        <taxon>Spermatophyta</taxon>
        <taxon>Magnoliopsida</taxon>
        <taxon>eudicotyledons</taxon>
        <taxon>Gunneridae</taxon>
        <taxon>Pentapetalae</taxon>
        <taxon>rosids</taxon>
        <taxon>fabids</taxon>
        <taxon>Celastrales</taxon>
        <taxon>Celastraceae</taxon>
        <taxon>Tripterygium</taxon>
    </lineage>
</organism>
<dbReference type="GO" id="GO:0098542">
    <property type="term" value="P:defense response to other organism"/>
    <property type="evidence" value="ECO:0007669"/>
    <property type="project" value="InterPro"/>
</dbReference>
<dbReference type="EMBL" id="JAAARO010000013">
    <property type="protein sequence ID" value="KAF5737413.1"/>
    <property type="molecule type" value="Genomic_DNA"/>
</dbReference>
<dbReference type="OrthoDB" id="1889094at2759"/>
<comment type="caution">
    <text evidence="7">The sequence shown here is derived from an EMBL/GenBank/DDBJ whole genome shotgun (WGS) entry which is preliminary data.</text>
</comment>
<dbReference type="InterPro" id="IPR004864">
    <property type="entry name" value="LEA_2"/>
</dbReference>